<proteinExistence type="inferred from homology"/>
<dbReference type="PANTHER" id="PTHR33375">
    <property type="entry name" value="CHROMOSOME-PARTITIONING PROTEIN PARB-RELATED"/>
    <property type="match status" value="1"/>
</dbReference>
<keyword evidence="3" id="KW-0238">DNA-binding</keyword>
<dbReference type="SUPFAM" id="SSF109709">
    <property type="entry name" value="KorB DNA-binding domain-like"/>
    <property type="match status" value="1"/>
</dbReference>
<evidence type="ECO:0000313" key="5">
    <source>
        <dbReference type="EMBL" id="OGL99001.1"/>
    </source>
</evidence>
<dbReference type="FunFam" id="3.90.1530.30:FF:000001">
    <property type="entry name" value="Chromosome partitioning protein ParB"/>
    <property type="match status" value="1"/>
</dbReference>
<protein>
    <recommendedName>
        <fullName evidence="4">ParB-like N-terminal domain-containing protein</fullName>
    </recommendedName>
</protein>
<dbReference type="Pfam" id="PF23552">
    <property type="entry name" value="ParB_C"/>
    <property type="match status" value="1"/>
</dbReference>
<dbReference type="SUPFAM" id="SSF110849">
    <property type="entry name" value="ParB/Sulfiredoxin"/>
    <property type="match status" value="1"/>
</dbReference>
<dbReference type="Pfam" id="PF02195">
    <property type="entry name" value="ParB_N"/>
    <property type="match status" value="1"/>
</dbReference>
<evidence type="ECO:0000259" key="4">
    <source>
        <dbReference type="SMART" id="SM00470"/>
    </source>
</evidence>
<dbReference type="Gene3D" id="3.90.1530.30">
    <property type="match status" value="1"/>
</dbReference>
<dbReference type="GO" id="GO:0005694">
    <property type="term" value="C:chromosome"/>
    <property type="evidence" value="ECO:0007669"/>
    <property type="project" value="TreeGrafter"/>
</dbReference>
<dbReference type="NCBIfam" id="TIGR00180">
    <property type="entry name" value="parB_part"/>
    <property type="match status" value="1"/>
</dbReference>
<dbReference type="EMBL" id="MGFE01000011">
    <property type="protein sequence ID" value="OGL99001.1"/>
    <property type="molecule type" value="Genomic_DNA"/>
</dbReference>
<reference evidence="5 6" key="1">
    <citation type="journal article" date="2016" name="Nat. Commun.">
        <title>Thousands of microbial genomes shed light on interconnected biogeochemical processes in an aquifer system.</title>
        <authorList>
            <person name="Anantharaman K."/>
            <person name="Brown C.T."/>
            <person name="Hug L.A."/>
            <person name="Sharon I."/>
            <person name="Castelle C.J."/>
            <person name="Probst A.J."/>
            <person name="Thomas B.C."/>
            <person name="Singh A."/>
            <person name="Wilkins M.J."/>
            <person name="Karaoz U."/>
            <person name="Brodie E.L."/>
            <person name="Williams K.H."/>
            <person name="Hubbard S.S."/>
            <person name="Banfield J.F."/>
        </authorList>
    </citation>
    <scope>NUCLEOTIDE SEQUENCE [LARGE SCALE GENOMIC DNA]</scope>
</reference>
<dbReference type="InterPro" id="IPR050336">
    <property type="entry name" value="Chromosome_partition/occlusion"/>
</dbReference>
<dbReference type="CDD" id="cd16393">
    <property type="entry name" value="SPO0J_N"/>
    <property type="match status" value="1"/>
</dbReference>
<feature type="domain" description="ParB-like N-terminal" evidence="4">
    <location>
        <begin position="34"/>
        <end position="123"/>
    </location>
</feature>
<evidence type="ECO:0000256" key="3">
    <source>
        <dbReference type="ARBA" id="ARBA00023125"/>
    </source>
</evidence>
<dbReference type="InterPro" id="IPR041468">
    <property type="entry name" value="HTH_ParB/Spo0J"/>
</dbReference>
<dbReference type="InterPro" id="IPR003115">
    <property type="entry name" value="ParB_N"/>
</dbReference>
<evidence type="ECO:0000313" key="6">
    <source>
        <dbReference type="Proteomes" id="UP000176501"/>
    </source>
</evidence>
<dbReference type="FunFam" id="1.10.10.2830:FF:000001">
    <property type="entry name" value="Chromosome partitioning protein ParB"/>
    <property type="match status" value="1"/>
</dbReference>
<dbReference type="InterPro" id="IPR036086">
    <property type="entry name" value="ParB/Sulfiredoxin_sf"/>
</dbReference>
<keyword evidence="2" id="KW-0159">Chromosome partition</keyword>
<dbReference type="GO" id="GO:0003677">
    <property type="term" value="F:DNA binding"/>
    <property type="evidence" value="ECO:0007669"/>
    <property type="project" value="UniProtKB-KW"/>
</dbReference>
<comment type="caution">
    <text evidence="5">The sequence shown here is derived from an EMBL/GenBank/DDBJ whole genome shotgun (WGS) entry which is preliminary data.</text>
</comment>
<comment type="similarity">
    <text evidence="1">Belongs to the ParB family.</text>
</comment>
<dbReference type="AlphaFoldDB" id="A0A1F7W878"/>
<dbReference type="PANTHER" id="PTHR33375:SF1">
    <property type="entry name" value="CHROMOSOME-PARTITIONING PROTEIN PARB-RELATED"/>
    <property type="match status" value="1"/>
</dbReference>
<dbReference type="Proteomes" id="UP000176501">
    <property type="component" value="Unassembled WGS sequence"/>
</dbReference>
<dbReference type="InterPro" id="IPR057240">
    <property type="entry name" value="ParB_dimer_C"/>
</dbReference>
<dbReference type="SMART" id="SM00470">
    <property type="entry name" value="ParB"/>
    <property type="match status" value="1"/>
</dbReference>
<evidence type="ECO:0000256" key="1">
    <source>
        <dbReference type="ARBA" id="ARBA00006295"/>
    </source>
</evidence>
<accession>A0A1F7W878</accession>
<dbReference type="Gene3D" id="1.10.10.2830">
    <property type="match status" value="1"/>
</dbReference>
<dbReference type="InterPro" id="IPR004437">
    <property type="entry name" value="ParB/RepB/Spo0J"/>
</dbReference>
<gene>
    <name evidence="5" type="ORF">A2304_02515</name>
</gene>
<sequence length="286" mass="31770">MKPALGRGLGSLIPNAPRPTMTEQVIPSARREILDIPTEKIRENPRQPRQHFSPADLEDLISSIKEHGIMQPLIVTSGKDGYELIAGERRLRASRALGLKTVPAIVRDASEQEKLELALIENIQRQDLNAVEEAIAYKALVDEFGLTQDAVAARVGKSRSAVANILRLLDLPDEVIAALREGRITKSHARTLLSEENAERRHALFQSMLNGGMTVREVEARVGGTGQRSKWKGQYAKDPNVAAHEKRLREILGTKVEIQEKNGKGKIAISFYSKEELLELLDRLSN</sequence>
<name>A0A1F7W878_9BACT</name>
<evidence type="ECO:0000256" key="2">
    <source>
        <dbReference type="ARBA" id="ARBA00022829"/>
    </source>
</evidence>
<organism evidence="5 6">
    <name type="scientific">Candidatus Uhrbacteria bacterium RIFOXYB2_FULL_57_15</name>
    <dbReference type="NCBI Taxonomy" id="1802422"/>
    <lineage>
        <taxon>Bacteria</taxon>
        <taxon>Candidatus Uhriibacteriota</taxon>
    </lineage>
</organism>
<dbReference type="GO" id="GO:0007059">
    <property type="term" value="P:chromosome segregation"/>
    <property type="evidence" value="ECO:0007669"/>
    <property type="project" value="UniProtKB-KW"/>
</dbReference>
<dbReference type="Pfam" id="PF17762">
    <property type="entry name" value="HTH_ParB"/>
    <property type="match status" value="1"/>
</dbReference>